<dbReference type="Proteomes" id="UP000319143">
    <property type="component" value="Unassembled WGS sequence"/>
</dbReference>
<dbReference type="CDD" id="cd06171">
    <property type="entry name" value="Sigma70_r4"/>
    <property type="match status" value="1"/>
</dbReference>
<organism evidence="6 7">
    <name type="scientific">Novipirellula artificiosorum</name>
    <dbReference type="NCBI Taxonomy" id="2528016"/>
    <lineage>
        <taxon>Bacteria</taxon>
        <taxon>Pseudomonadati</taxon>
        <taxon>Planctomycetota</taxon>
        <taxon>Planctomycetia</taxon>
        <taxon>Pirellulales</taxon>
        <taxon>Pirellulaceae</taxon>
        <taxon>Novipirellula</taxon>
    </lineage>
</organism>
<evidence type="ECO:0000256" key="3">
    <source>
        <dbReference type="ARBA" id="ARBA00023082"/>
    </source>
</evidence>
<dbReference type="SUPFAM" id="SSF88659">
    <property type="entry name" value="Sigma3 and sigma4 domains of RNA polymerase sigma factors"/>
    <property type="match status" value="1"/>
</dbReference>
<keyword evidence="3" id="KW-0731">Sigma factor</keyword>
<dbReference type="InterPro" id="IPR013325">
    <property type="entry name" value="RNA_pol_sigma_r2"/>
</dbReference>
<comment type="caution">
    <text evidence="6">The sequence shown here is derived from an EMBL/GenBank/DDBJ whole genome shotgun (WGS) entry which is preliminary data.</text>
</comment>
<dbReference type="AlphaFoldDB" id="A0A5C6DAX2"/>
<reference evidence="6 7" key="1">
    <citation type="submission" date="2019-02" db="EMBL/GenBank/DDBJ databases">
        <title>Deep-cultivation of Planctomycetes and their phenomic and genomic characterization uncovers novel biology.</title>
        <authorList>
            <person name="Wiegand S."/>
            <person name="Jogler M."/>
            <person name="Boedeker C."/>
            <person name="Pinto D."/>
            <person name="Vollmers J."/>
            <person name="Rivas-Marin E."/>
            <person name="Kohn T."/>
            <person name="Peeters S.H."/>
            <person name="Heuer A."/>
            <person name="Rast P."/>
            <person name="Oberbeckmann S."/>
            <person name="Bunk B."/>
            <person name="Jeske O."/>
            <person name="Meyerdierks A."/>
            <person name="Storesund J.E."/>
            <person name="Kallscheuer N."/>
            <person name="Luecker S."/>
            <person name="Lage O.M."/>
            <person name="Pohl T."/>
            <person name="Merkel B.J."/>
            <person name="Hornburger P."/>
            <person name="Mueller R.-W."/>
            <person name="Bruemmer F."/>
            <person name="Labrenz M."/>
            <person name="Spormann A.M."/>
            <person name="Op Den Camp H."/>
            <person name="Overmann J."/>
            <person name="Amann R."/>
            <person name="Jetten M.S.M."/>
            <person name="Mascher T."/>
            <person name="Medema M.H."/>
            <person name="Devos D.P."/>
            <person name="Kaster A.-K."/>
            <person name="Ovreas L."/>
            <person name="Rohde M."/>
            <person name="Galperin M.Y."/>
            <person name="Jogler C."/>
        </authorList>
    </citation>
    <scope>NUCLEOTIDE SEQUENCE [LARGE SCALE GENOMIC DNA]</scope>
    <source>
        <strain evidence="6 7">Poly41</strain>
    </source>
</reference>
<dbReference type="Gene3D" id="1.10.10.10">
    <property type="entry name" value="Winged helix-like DNA-binding domain superfamily/Winged helix DNA-binding domain"/>
    <property type="match status" value="1"/>
</dbReference>
<dbReference type="OrthoDB" id="260857at2"/>
<dbReference type="InterPro" id="IPR013324">
    <property type="entry name" value="RNA_pol_sigma_r3/r4-like"/>
</dbReference>
<protein>
    <submittedName>
        <fullName evidence="6">RNA polymerase sigma factor</fullName>
    </submittedName>
</protein>
<dbReference type="Gene3D" id="1.10.1740.10">
    <property type="match status" value="1"/>
</dbReference>
<sequence>MSLSEVDRQLLQRCLDRAPRAWQNFADRFLGLVVHVANHTAASRGVSLDASTRDDLVSEVFLQIIANDFGVLRRFRRNCSLATYLTVISRRVIARRLAASQRTPLPASHLDSVASGGNGHHGRVEAQARMEDREQVQQLMLRLDPQEANVVRMYHLEGKTYQEISQVVGMAENSIGPVLSRARAKMRGASENQS</sequence>
<dbReference type="InterPro" id="IPR039425">
    <property type="entry name" value="RNA_pol_sigma-70-like"/>
</dbReference>
<evidence type="ECO:0000256" key="2">
    <source>
        <dbReference type="ARBA" id="ARBA00023015"/>
    </source>
</evidence>
<keyword evidence="4" id="KW-0804">Transcription</keyword>
<dbReference type="PANTHER" id="PTHR43133">
    <property type="entry name" value="RNA POLYMERASE ECF-TYPE SIGMA FACTO"/>
    <property type="match status" value="1"/>
</dbReference>
<keyword evidence="7" id="KW-1185">Reference proteome</keyword>
<dbReference type="InterPro" id="IPR036388">
    <property type="entry name" value="WH-like_DNA-bd_sf"/>
</dbReference>
<accession>A0A5C6DAX2</accession>
<dbReference type="RefSeq" id="WP_146530118.1">
    <property type="nucleotide sequence ID" value="NZ_SJPV01000011.1"/>
</dbReference>
<evidence type="ECO:0000259" key="5">
    <source>
        <dbReference type="Pfam" id="PF08281"/>
    </source>
</evidence>
<dbReference type="GO" id="GO:0006352">
    <property type="term" value="P:DNA-templated transcription initiation"/>
    <property type="evidence" value="ECO:0007669"/>
    <property type="project" value="InterPro"/>
</dbReference>
<name>A0A5C6DAX2_9BACT</name>
<dbReference type="GO" id="GO:0016987">
    <property type="term" value="F:sigma factor activity"/>
    <property type="evidence" value="ECO:0007669"/>
    <property type="project" value="UniProtKB-KW"/>
</dbReference>
<dbReference type="SUPFAM" id="SSF88946">
    <property type="entry name" value="Sigma2 domain of RNA polymerase sigma factors"/>
    <property type="match status" value="1"/>
</dbReference>
<comment type="similarity">
    <text evidence="1">Belongs to the sigma-70 factor family. ECF subfamily.</text>
</comment>
<evidence type="ECO:0000313" key="7">
    <source>
        <dbReference type="Proteomes" id="UP000319143"/>
    </source>
</evidence>
<evidence type="ECO:0000256" key="1">
    <source>
        <dbReference type="ARBA" id="ARBA00010641"/>
    </source>
</evidence>
<dbReference type="NCBIfam" id="TIGR02937">
    <property type="entry name" value="sigma70-ECF"/>
    <property type="match status" value="1"/>
</dbReference>
<evidence type="ECO:0000256" key="4">
    <source>
        <dbReference type="ARBA" id="ARBA00023163"/>
    </source>
</evidence>
<proteinExistence type="inferred from homology"/>
<keyword evidence="2" id="KW-0805">Transcription regulation</keyword>
<evidence type="ECO:0000313" key="6">
    <source>
        <dbReference type="EMBL" id="TWU32954.1"/>
    </source>
</evidence>
<dbReference type="GO" id="GO:0003677">
    <property type="term" value="F:DNA binding"/>
    <property type="evidence" value="ECO:0007669"/>
    <property type="project" value="InterPro"/>
</dbReference>
<dbReference type="InterPro" id="IPR014284">
    <property type="entry name" value="RNA_pol_sigma-70_dom"/>
</dbReference>
<dbReference type="Pfam" id="PF08281">
    <property type="entry name" value="Sigma70_r4_2"/>
    <property type="match status" value="1"/>
</dbReference>
<dbReference type="PANTHER" id="PTHR43133:SF51">
    <property type="entry name" value="RNA POLYMERASE SIGMA FACTOR"/>
    <property type="match status" value="1"/>
</dbReference>
<dbReference type="EMBL" id="SJPV01000011">
    <property type="protein sequence ID" value="TWU32954.1"/>
    <property type="molecule type" value="Genomic_DNA"/>
</dbReference>
<feature type="domain" description="RNA polymerase sigma factor 70 region 4 type 2" evidence="5">
    <location>
        <begin position="133"/>
        <end position="186"/>
    </location>
</feature>
<gene>
    <name evidence="6" type="ORF">Poly41_53330</name>
</gene>
<dbReference type="InterPro" id="IPR013249">
    <property type="entry name" value="RNA_pol_sigma70_r4_t2"/>
</dbReference>